<evidence type="ECO:0000313" key="2">
    <source>
        <dbReference type="Proteomes" id="UP000249375"/>
    </source>
</evidence>
<dbReference type="AlphaFoldDB" id="A0A5P8E9I2"/>
<evidence type="ECO:0000313" key="1">
    <source>
        <dbReference type="EMBL" id="QFQ13604.1"/>
    </source>
</evidence>
<dbReference type="RefSeq" id="WP_111899137.1">
    <property type="nucleotide sequence ID" value="NZ_CP033459.1"/>
</dbReference>
<dbReference type="InterPro" id="IPR059206">
    <property type="entry name" value="Sll1717-like"/>
</dbReference>
<protein>
    <submittedName>
        <fullName evidence="1">Uncharacterized protein</fullName>
    </submittedName>
</protein>
<name>A0A5P8E9I2_9BACT</name>
<proteinExistence type="predicted"/>
<organism evidence="1 2">
    <name type="scientific">Pseudoprevotella muciniphila</name>
    <dbReference type="NCBI Taxonomy" id="2133944"/>
    <lineage>
        <taxon>Bacteria</taxon>
        <taxon>Pseudomonadati</taxon>
        <taxon>Bacteroidota</taxon>
        <taxon>Bacteroidia</taxon>
        <taxon>Bacteroidales</taxon>
        <taxon>Prevotellaceae</taxon>
        <taxon>Pseudoprevotella</taxon>
    </lineage>
</organism>
<accession>A0A5P8E9I2</accession>
<keyword evidence="2" id="KW-1185">Reference proteome</keyword>
<reference evidence="1 2" key="1">
    <citation type="submission" date="2018-11" db="EMBL/GenBank/DDBJ databases">
        <authorList>
            <person name="Na S.W."/>
            <person name="Baik M."/>
        </authorList>
    </citation>
    <scope>NUCLEOTIDE SEQUENCE [LARGE SCALE GENOMIC DNA]</scope>
    <source>
        <strain evidence="1 2">E39</strain>
    </source>
</reference>
<dbReference type="SUPFAM" id="SSF52540">
    <property type="entry name" value="P-loop containing nucleoside triphosphate hydrolases"/>
    <property type="match status" value="1"/>
</dbReference>
<dbReference type="OrthoDB" id="100386at2"/>
<dbReference type="EMBL" id="CP033459">
    <property type="protein sequence ID" value="QFQ13604.1"/>
    <property type="molecule type" value="Genomic_DNA"/>
</dbReference>
<gene>
    <name evidence="1" type="ORF">C7Y71_011640</name>
</gene>
<sequence>MAFFNKNKTDRHNSGRTTRWVSLGKTEAEGEKDGLKKYYDDILHISDAIYDGKFIITGRKGVGKSAYVQYLMNNSEHEKDLFCKVITNDAIDLEKIIQSVPEGVGNRDEIVYEWIILTGFVQLILQSEIGKYTNEYNSLEKFQKKNSGLVDVEKWMVLEENVKDGYSVNFSSLLIKGFSTFFSKDFSQKTMRAPFYKLIHPLREILAKMFGFQVYENCDFVLIFDDLDVNFNLNDINHKRRLLSLLRITKKYNTQIFTNKNVRVLNMLRDDISAQLDGVSPDKNKAFSSYEYNLNWYDFDKNGQETDTGLRKFINKRIKFAFDDFKIPYDRIDPWQTLVQNDASEAYRGKTAFKYILDFTFYRPRDLVALFRNISDKYYKMPLSPQDIKTLIKEYLPWNIAEIKDELSNLYNTMEIEKIFHVFRTMAVPNSQWTYSSILEIFTNEGLLEKDFNKMVEYNFIIPKSETNYQYFSYREKPRISRADNYFYCLPKCIYEYYNDNI</sequence>
<dbReference type="Proteomes" id="UP000249375">
    <property type="component" value="Chromosome"/>
</dbReference>
<dbReference type="NCBIfam" id="NF047389">
    <property type="entry name" value="ATPase_Sll1717"/>
    <property type="match status" value="1"/>
</dbReference>
<dbReference type="InterPro" id="IPR027417">
    <property type="entry name" value="P-loop_NTPase"/>
</dbReference>
<dbReference type="KEGG" id="alq:C7Y71_011640"/>